<dbReference type="AlphaFoldDB" id="A0A7H0SQR5"/>
<gene>
    <name evidence="2" type="ORF">GP475_09740</name>
</gene>
<dbReference type="Proteomes" id="UP000516320">
    <property type="component" value="Chromosome"/>
</dbReference>
<evidence type="ECO:0000313" key="3">
    <source>
        <dbReference type="Proteomes" id="UP000516320"/>
    </source>
</evidence>
<dbReference type="PANTHER" id="PTHR30055:SF226">
    <property type="entry name" value="HTH-TYPE TRANSCRIPTIONAL REGULATOR PKSA"/>
    <property type="match status" value="1"/>
</dbReference>
<dbReference type="InterPro" id="IPR041674">
    <property type="entry name" value="TetR_C_22"/>
</dbReference>
<reference evidence="2 3" key="1">
    <citation type="submission" date="2019-12" db="EMBL/GenBank/DDBJ databases">
        <title>Corynebacterium sp. nov., isolated from feces of the Anser Albifrons in China.</title>
        <authorList>
            <person name="Liu Q."/>
        </authorList>
    </citation>
    <scope>NUCLEOTIDE SEQUENCE [LARGE SCALE GENOMIC DNA]</scope>
    <source>
        <strain evidence="2 3">4H37-19</strain>
    </source>
</reference>
<dbReference type="InterPro" id="IPR050109">
    <property type="entry name" value="HTH-type_TetR-like_transc_reg"/>
</dbReference>
<sequence length="209" mass="23886">MSQIEPRILQPRRRPVQQRSREKYSRLLSAAREVLVEQGFESFTFDEVARRAEVPIGTLYQYFANKYVLICELEREDTGAIIAELQKFSARIPAPQWPELLANFIDHLASVWQADRSRRAVWHAMQSTPTTRATATAIEKPLLEIIANVLRPLLVGNTRIDRQELAGFLVHTVTSLLNYAVGDHRDVQHTVEETKRMLVSYLFAVATAS</sequence>
<dbReference type="InterPro" id="IPR001647">
    <property type="entry name" value="HTH_TetR"/>
</dbReference>
<dbReference type="GO" id="GO:0000976">
    <property type="term" value="F:transcription cis-regulatory region binding"/>
    <property type="evidence" value="ECO:0007669"/>
    <property type="project" value="TreeGrafter"/>
</dbReference>
<dbReference type="EMBL" id="CP046884">
    <property type="protein sequence ID" value="QNQ90890.1"/>
    <property type="molecule type" value="Genomic_DNA"/>
</dbReference>
<dbReference type="RefSeq" id="WP_187974200.1">
    <property type="nucleotide sequence ID" value="NZ_CP046884.1"/>
</dbReference>
<keyword evidence="1" id="KW-0238">DNA-binding</keyword>
<dbReference type="PRINTS" id="PR00455">
    <property type="entry name" value="HTHTETR"/>
</dbReference>
<dbReference type="Pfam" id="PF00440">
    <property type="entry name" value="TetR_N"/>
    <property type="match status" value="1"/>
</dbReference>
<evidence type="ECO:0000256" key="1">
    <source>
        <dbReference type="ARBA" id="ARBA00023125"/>
    </source>
</evidence>
<proteinExistence type="predicted"/>
<dbReference type="Pfam" id="PF17928">
    <property type="entry name" value="TetR_C_22"/>
    <property type="match status" value="1"/>
</dbReference>
<dbReference type="GO" id="GO:0003700">
    <property type="term" value="F:DNA-binding transcription factor activity"/>
    <property type="evidence" value="ECO:0007669"/>
    <property type="project" value="TreeGrafter"/>
</dbReference>
<accession>A0A7H0SQR5</accession>
<dbReference type="SUPFAM" id="SSF46689">
    <property type="entry name" value="Homeodomain-like"/>
    <property type="match status" value="1"/>
</dbReference>
<keyword evidence="3" id="KW-1185">Reference proteome</keyword>
<name>A0A7H0SQR5_9CORY</name>
<dbReference type="PANTHER" id="PTHR30055">
    <property type="entry name" value="HTH-TYPE TRANSCRIPTIONAL REGULATOR RUTR"/>
    <property type="match status" value="1"/>
</dbReference>
<evidence type="ECO:0000313" key="2">
    <source>
        <dbReference type="EMBL" id="QNQ90890.1"/>
    </source>
</evidence>
<dbReference type="KEGG" id="cpoy:GP475_09740"/>
<dbReference type="PROSITE" id="PS50977">
    <property type="entry name" value="HTH_TETR_2"/>
    <property type="match status" value="1"/>
</dbReference>
<organism evidence="2 3">
    <name type="scientific">Corynebacterium poyangense</name>
    <dbReference type="NCBI Taxonomy" id="2684405"/>
    <lineage>
        <taxon>Bacteria</taxon>
        <taxon>Bacillati</taxon>
        <taxon>Actinomycetota</taxon>
        <taxon>Actinomycetes</taxon>
        <taxon>Mycobacteriales</taxon>
        <taxon>Corynebacteriaceae</taxon>
        <taxon>Corynebacterium</taxon>
    </lineage>
</organism>
<protein>
    <submittedName>
        <fullName evidence="2">TetR family transcriptional regulator</fullName>
    </submittedName>
</protein>
<dbReference type="Gene3D" id="1.10.357.10">
    <property type="entry name" value="Tetracycline Repressor, domain 2"/>
    <property type="match status" value="1"/>
</dbReference>
<dbReference type="InterPro" id="IPR009057">
    <property type="entry name" value="Homeodomain-like_sf"/>
</dbReference>